<protein>
    <submittedName>
        <fullName evidence="3">Uncharacterized protein</fullName>
    </submittedName>
</protein>
<evidence type="ECO:0000256" key="2">
    <source>
        <dbReference type="SAM" id="Phobius"/>
    </source>
</evidence>
<evidence type="ECO:0000256" key="1">
    <source>
        <dbReference type="SAM" id="Coils"/>
    </source>
</evidence>
<feature type="coiled-coil region" evidence="1">
    <location>
        <begin position="8"/>
        <end position="52"/>
    </location>
</feature>
<sequence length="90" mass="10443">MGEEWYSNKELFEQINALRGEMQETRNLIKQYNGLREEYQGLKLEVDQVKELMVQIEAVSIGKNKVLEAIQNWGGWAVAIIALVLNFMKL</sequence>
<dbReference type="EMBL" id="UAQE01000004">
    <property type="protein sequence ID" value="SPU37928.1"/>
    <property type="molecule type" value="Genomic_DNA"/>
</dbReference>
<proteinExistence type="predicted"/>
<keyword evidence="2" id="KW-0472">Membrane</keyword>
<organism evidence="3 4">
    <name type="scientific">Lysinibacillus capsici</name>
    <dbReference type="NCBI Taxonomy" id="2115968"/>
    <lineage>
        <taxon>Bacteria</taxon>
        <taxon>Bacillati</taxon>
        <taxon>Bacillota</taxon>
        <taxon>Bacilli</taxon>
        <taxon>Bacillales</taxon>
        <taxon>Bacillaceae</taxon>
        <taxon>Lysinibacillus</taxon>
    </lineage>
</organism>
<dbReference type="Proteomes" id="UP000251431">
    <property type="component" value="Unassembled WGS sequence"/>
</dbReference>
<evidence type="ECO:0000313" key="3">
    <source>
        <dbReference type="EMBL" id="SPU37928.1"/>
    </source>
</evidence>
<evidence type="ECO:0000313" key="4">
    <source>
        <dbReference type="Proteomes" id="UP000251431"/>
    </source>
</evidence>
<accession>A0A2X0ZYA7</accession>
<gene>
    <name evidence="3" type="ORF">NCTC7582_03872</name>
</gene>
<reference evidence="3 4" key="1">
    <citation type="submission" date="2018-06" db="EMBL/GenBank/DDBJ databases">
        <authorList>
            <consortium name="Pathogen Informatics"/>
            <person name="Doyle S."/>
        </authorList>
    </citation>
    <scope>NUCLEOTIDE SEQUENCE [LARGE SCALE GENOMIC DNA]</scope>
    <source>
        <strain evidence="3 4">NCTC7582</strain>
    </source>
</reference>
<dbReference type="AlphaFoldDB" id="A0A2X0ZYA7"/>
<keyword evidence="1" id="KW-0175">Coiled coil</keyword>
<name>A0A2X0ZYA7_9BACI</name>
<keyword evidence="2" id="KW-0812">Transmembrane</keyword>
<feature type="transmembrane region" description="Helical" evidence="2">
    <location>
        <begin position="70"/>
        <end position="88"/>
    </location>
</feature>
<dbReference type="RefSeq" id="WP_112118144.1">
    <property type="nucleotide sequence ID" value="NZ_JARMTW010000003.1"/>
</dbReference>
<keyword evidence="2" id="KW-1133">Transmembrane helix</keyword>